<protein>
    <submittedName>
        <fullName evidence="1">Uncharacterized protein</fullName>
    </submittedName>
</protein>
<keyword evidence="2" id="KW-1185">Reference proteome</keyword>
<proteinExistence type="predicted"/>
<dbReference type="EMBL" id="JAIQCV010000005">
    <property type="protein sequence ID" value="KAH1096794.1"/>
    <property type="molecule type" value="Genomic_DNA"/>
</dbReference>
<gene>
    <name evidence="1" type="ORF">J1N35_013715</name>
</gene>
<reference evidence="1 2" key="1">
    <citation type="journal article" date="2021" name="Plant Biotechnol. J.">
        <title>Multi-omics assisted identification of the key and species-specific regulatory components of drought-tolerant mechanisms in Gossypium stocksii.</title>
        <authorList>
            <person name="Yu D."/>
            <person name="Ke L."/>
            <person name="Zhang D."/>
            <person name="Wu Y."/>
            <person name="Sun Y."/>
            <person name="Mei J."/>
            <person name="Sun J."/>
            <person name="Sun Y."/>
        </authorList>
    </citation>
    <scope>NUCLEOTIDE SEQUENCE [LARGE SCALE GENOMIC DNA]</scope>
    <source>
        <strain evidence="2">cv. E1</strain>
        <tissue evidence="1">Leaf</tissue>
    </source>
</reference>
<comment type="caution">
    <text evidence="1">The sequence shown here is derived from an EMBL/GenBank/DDBJ whole genome shotgun (WGS) entry which is preliminary data.</text>
</comment>
<name>A0A9D3VVD1_9ROSI</name>
<sequence>MLMTSTLPKNGLWGMKLVLQLMKKPAVMLQSPPVPNGYGMITSPQRLRQPGFATTGVEAFTVNITLSKIISCISTSDLMEPMAVFSRLGDTNASIYKFGNI</sequence>
<evidence type="ECO:0000313" key="2">
    <source>
        <dbReference type="Proteomes" id="UP000828251"/>
    </source>
</evidence>
<accession>A0A9D3VVD1</accession>
<evidence type="ECO:0000313" key="1">
    <source>
        <dbReference type="EMBL" id="KAH1096794.1"/>
    </source>
</evidence>
<dbReference type="Proteomes" id="UP000828251">
    <property type="component" value="Unassembled WGS sequence"/>
</dbReference>
<dbReference type="AlphaFoldDB" id="A0A9D3VVD1"/>
<organism evidence="1 2">
    <name type="scientific">Gossypium stocksii</name>
    <dbReference type="NCBI Taxonomy" id="47602"/>
    <lineage>
        <taxon>Eukaryota</taxon>
        <taxon>Viridiplantae</taxon>
        <taxon>Streptophyta</taxon>
        <taxon>Embryophyta</taxon>
        <taxon>Tracheophyta</taxon>
        <taxon>Spermatophyta</taxon>
        <taxon>Magnoliopsida</taxon>
        <taxon>eudicotyledons</taxon>
        <taxon>Gunneridae</taxon>
        <taxon>Pentapetalae</taxon>
        <taxon>rosids</taxon>
        <taxon>malvids</taxon>
        <taxon>Malvales</taxon>
        <taxon>Malvaceae</taxon>
        <taxon>Malvoideae</taxon>
        <taxon>Gossypium</taxon>
    </lineage>
</organism>